<protein>
    <submittedName>
        <fullName evidence="1">Uncharacterized protein</fullName>
    </submittedName>
</protein>
<evidence type="ECO:0000313" key="1">
    <source>
        <dbReference type="EMBL" id="GLC25354.1"/>
    </source>
</evidence>
<comment type="caution">
    <text evidence="1">The sequence shown here is derived from an EMBL/GenBank/DDBJ whole genome shotgun (WGS) entry which is preliminary data.</text>
</comment>
<organism evidence="1 2">
    <name type="scientific">Roseisolibacter agri</name>
    <dbReference type="NCBI Taxonomy" id="2014610"/>
    <lineage>
        <taxon>Bacteria</taxon>
        <taxon>Pseudomonadati</taxon>
        <taxon>Gemmatimonadota</taxon>
        <taxon>Gemmatimonadia</taxon>
        <taxon>Gemmatimonadales</taxon>
        <taxon>Gemmatimonadaceae</taxon>
        <taxon>Roseisolibacter</taxon>
    </lineage>
</organism>
<dbReference type="Proteomes" id="UP001161325">
    <property type="component" value="Unassembled WGS sequence"/>
</dbReference>
<sequence>METTAVTQTAAAAVHSPMRCEMPTGLRLRCGATPLPSPPDLRAQVAGAAVGASPHVRGAHGGEYRRPRGRLELLDAAVTMRASRRAHRDLSVTQADGVERMYTAPTSCARSTA</sequence>
<dbReference type="AlphaFoldDB" id="A0AA37Q2F6"/>
<accession>A0AA37Q2F6</accession>
<dbReference type="EMBL" id="BRXS01000003">
    <property type="protein sequence ID" value="GLC25354.1"/>
    <property type="molecule type" value="Genomic_DNA"/>
</dbReference>
<gene>
    <name evidence="1" type="ORF">rosag_18670</name>
</gene>
<name>A0AA37Q2F6_9BACT</name>
<proteinExistence type="predicted"/>
<keyword evidence="2" id="KW-1185">Reference proteome</keyword>
<reference evidence="1" key="1">
    <citation type="submission" date="2022-08" db="EMBL/GenBank/DDBJ databases">
        <title>Draft genome sequencing of Roseisolibacter agri AW1220.</title>
        <authorList>
            <person name="Tobiishi Y."/>
            <person name="Tonouchi A."/>
        </authorList>
    </citation>
    <scope>NUCLEOTIDE SEQUENCE</scope>
    <source>
        <strain evidence="1">AW1220</strain>
    </source>
</reference>
<evidence type="ECO:0000313" key="2">
    <source>
        <dbReference type="Proteomes" id="UP001161325"/>
    </source>
</evidence>